<organism evidence="2 3">
    <name type="scientific">Myxozyma melibiosi</name>
    <dbReference type="NCBI Taxonomy" id="54550"/>
    <lineage>
        <taxon>Eukaryota</taxon>
        <taxon>Fungi</taxon>
        <taxon>Dikarya</taxon>
        <taxon>Ascomycota</taxon>
        <taxon>Saccharomycotina</taxon>
        <taxon>Lipomycetes</taxon>
        <taxon>Lipomycetales</taxon>
        <taxon>Lipomycetaceae</taxon>
        <taxon>Myxozyma</taxon>
    </lineage>
</organism>
<evidence type="ECO:0000256" key="1">
    <source>
        <dbReference type="SAM" id="MobiDB-lite"/>
    </source>
</evidence>
<name>A0ABR1F9N7_9ASCO</name>
<keyword evidence="3" id="KW-1185">Reference proteome</keyword>
<accession>A0ABR1F9N7</accession>
<feature type="region of interest" description="Disordered" evidence="1">
    <location>
        <begin position="59"/>
        <end position="79"/>
    </location>
</feature>
<feature type="region of interest" description="Disordered" evidence="1">
    <location>
        <begin position="178"/>
        <end position="203"/>
    </location>
</feature>
<gene>
    <name evidence="2" type="ORF">BZA70DRAFT_142670</name>
</gene>
<dbReference type="EMBL" id="JBBJBU010000004">
    <property type="protein sequence ID" value="KAK7205803.1"/>
    <property type="molecule type" value="Genomic_DNA"/>
</dbReference>
<comment type="caution">
    <text evidence="2">The sequence shown here is derived from an EMBL/GenBank/DDBJ whole genome shotgun (WGS) entry which is preliminary data.</text>
</comment>
<dbReference type="Proteomes" id="UP001498771">
    <property type="component" value="Unassembled WGS sequence"/>
</dbReference>
<evidence type="ECO:0000313" key="2">
    <source>
        <dbReference type="EMBL" id="KAK7205803.1"/>
    </source>
</evidence>
<protein>
    <submittedName>
        <fullName evidence="2">Uncharacterized protein</fullName>
    </submittedName>
</protein>
<dbReference type="GeneID" id="90035153"/>
<proteinExistence type="predicted"/>
<reference evidence="2 3" key="1">
    <citation type="submission" date="2024-03" db="EMBL/GenBank/DDBJ databases">
        <title>Genome-scale model development and genomic sequencing of the oleaginous clade Lipomyces.</title>
        <authorList>
            <consortium name="Lawrence Berkeley National Laboratory"/>
            <person name="Czajka J.J."/>
            <person name="Han Y."/>
            <person name="Kim J."/>
            <person name="Mondo S.J."/>
            <person name="Hofstad B.A."/>
            <person name="Robles A."/>
            <person name="Haridas S."/>
            <person name="Riley R."/>
            <person name="LaButti K."/>
            <person name="Pangilinan J."/>
            <person name="Andreopoulos W."/>
            <person name="Lipzen A."/>
            <person name="Yan J."/>
            <person name="Wang M."/>
            <person name="Ng V."/>
            <person name="Grigoriev I.V."/>
            <person name="Spatafora J.W."/>
            <person name="Magnuson J.K."/>
            <person name="Baker S.E."/>
            <person name="Pomraning K.R."/>
        </authorList>
    </citation>
    <scope>NUCLEOTIDE SEQUENCE [LARGE SCALE GENOMIC DNA]</scope>
    <source>
        <strain evidence="2 3">Phaff 52-87</strain>
    </source>
</reference>
<dbReference type="RefSeq" id="XP_064768836.1">
    <property type="nucleotide sequence ID" value="XM_064909641.1"/>
</dbReference>
<evidence type="ECO:0000313" key="3">
    <source>
        <dbReference type="Proteomes" id="UP001498771"/>
    </source>
</evidence>
<sequence length="292" mass="32308">MPVPKLSARLRKRRELSDVDINHLNQTKGEDNLSSAAASSRTLHHHNFPSFSTSFDDDCSAGLDTPSPSPQKNLRKSRSMHKLSAVFGKLKLRKKHSVSSLSEDSASSHSHSFKHRCESYTTSASDSTCTSQSTFTVLESSASSATSATEVFDTKDAVDDVWPSLYDLDEGLDGLDEADEIRFPQPPNLSTADPLPSDSLPQNLPLSDPLPDKYAVDIEICPSANENLERCLERKHEVVEDGVYSYYFTRRDIVWVMNDGSQEMTNASVQMINYAPFFDGGIPAEERIVVIS</sequence>